<name>A0ABR0AJF9_9CRUS</name>
<protein>
    <submittedName>
        <fullName evidence="2">Uncharacterized protein</fullName>
    </submittedName>
</protein>
<keyword evidence="1" id="KW-0472">Membrane</keyword>
<evidence type="ECO:0000313" key="2">
    <source>
        <dbReference type="EMBL" id="KAK4025235.1"/>
    </source>
</evidence>
<comment type="caution">
    <text evidence="2">The sequence shown here is derived from an EMBL/GenBank/DDBJ whole genome shotgun (WGS) entry which is preliminary data.</text>
</comment>
<reference evidence="2 3" key="1">
    <citation type="journal article" date="2023" name="Nucleic Acids Res.">
        <title>The hologenome of Daphnia magna reveals possible DNA methylation and microbiome-mediated evolution of the host genome.</title>
        <authorList>
            <person name="Chaturvedi A."/>
            <person name="Li X."/>
            <person name="Dhandapani V."/>
            <person name="Marshall H."/>
            <person name="Kissane S."/>
            <person name="Cuenca-Cambronero M."/>
            <person name="Asole G."/>
            <person name="Calvet F."/>
            <person name="Ruiz-Romero M."/>
            <person name="Marangio P."/>
            <person name="Guigo R."/>
            <person name="Rago D."/>
            <person name="Mirbahai L."/>
            <person name="Eastwood N."/>
            <person name="Colbourne J.K."/>
            <person name="Zhou J."/>
            <person name="Mallon E."/>
            <person name="Orsini L."/>
        </authorList>
    </citation>
    <scope>NUCLEOTIDE SEQUENCE [LARGE SCALE GENOMIC DNA]</scope>
    <source>
        <strain evidence="2">LRV0_1</strain>
    </source>
</reference>
<organism evidence="2 3">
    <name type="scientific">Daphnia magna</name>
    <dbReference type="NCBI Taxonomy" id="35525"/>
    <lineage>
        <taxon>Eukaryota</taxon>
        <taxon>Metazoa</taxon>
        <taxon>Ecdysozoa</taxon>
        <taxon>Arthropoda</taxon>
        <taxon>Crustacea</taxon>
        <taxon>Branchiopoda</taxon>
        <taxon>Diplostraca</taxon>
        <taxon>Cladocera</taxon>
        <taxon>Anomopoda</taxon>
        <taxon>Daphniidae</taxon>
        <taxon>Daphnia</taxon>
    </lineage>
</organism>
<proteinExistence type="predicted"/>
<keyword evidence="3" id="KW-1185">Reference proteome</keyword>
<feature type="transmembrane region" description="Helical" evidence="1">
    <location>
        <begin position="21"/>
        <end position="38"/>
    </location>
</feature>
<accession>A0ABR0AJF9</accession>
<evidence type="ECO:0000313" key="3">
    <source>
        <dbReference type="Proteomes" id="UP001234178"/>
    </source>
</evidence>
<dbReference type="EMBL" id="JAOYFB010000038">
    <property type="protein sequence ID" value="KAK4025235.1"/>
    <property type="molecule type" value="Genomic_DNA"/>
</dbReference>
<keyword evidence="1" id="KW-1133">Transmembrane helix</keyword>
<gene>
    <name evidence="2" type="ORF">OUZ56_014310</name>
</gene>
<keyword evidence="1" id="KW-0812">Transmembrane</keyword>
<dbReference type="Proteomes" id="UP001234178">
    <property type="component" value="Unassembled WGS sequence"/>
</dbReference>
<evidence type="ECO:0000256" key="1">
    <source>
        <dbReference type="SAM" id="Phobius"/>
    </source>
</evidence>
<sequence>MRVICCRVTRHVSHVRGSMDGLNLLMFVLSIDGMIGTISLRTLLPFHIFILDSLFDFALICRKMRDAVCVREKYVKDTSKARQRYVKGDPLKMWTRNGSRREIGAVNWLHPSSKSG</sequence>